<evidence type="ECO:0000313" key="2">
    <source>
        <dbReference type="EMBL" id="KAK6297124.1"/>
    </source>
</evidence>
<feature type="compositionally biased region" description="Basic and acidic residues" evidence="1">
    <location>
        <begin position="53"/>
        <end position="65"/>
    </location>
</feature>
<dbReference type="Proteomes" id="UP001356427">
    <property type="component" value="Unassembled WGS sequence"/>
</dbReference>
<keyword evidence="3" id="KW-1185">Reference proteome</keyword>
<evidence type="ECO:0000313" key="3">
    <source>
        <dbReference type="Proteomes" id="UP001356427"/>
    </source>
</evidence>
<proteinExistence type="predicted"/>
<accession>A0AAN8QA13</accession>
<feature type="region of interest" description="Disordered" evidence="1">
    <location>
        <begin position="1"/>
        <end position="76"/>
    </location>
</feature>
<sequence length="104" mass="10749">MQVSAPRGNNPATGEAVVGNVQEEAHDPEHEEAGHPGQAASSGVPGPLQFEYCHLHSTEKEEKSSTGHATHGTTLRQLSVQKIASGATQEVVGLAELKSGSGRA</sequence>
<organism evidence="2 3">
    <name type="scientific">Coregonus suidteri</name>
    <dbReference type="NCBI Taxonomy" id="861788"/>
    <lineage>
        <taxon>Eukaryota</taxon>
        <taxon>Metazoa</taxon>
        <taxon>Chordata</taxon>
        <taxon>Craniata</taxon>
        <taxon>Vertebrata</taxon>
        <taxon>Euteleostomi</taxon>
        <taxon>Actinopterygii</taxon>
        <taxon>Neopterygii</taxon>
        <taxon>Teleostei</taxon>
        <taxon>Protacanthopterygii</taxon>
        <taxon>Salmoniformes</taxon>
        <taxon>Salmonidae</taxon>
        <taxon>Coregoninae</taxon>
        <taxon>Coregonus</taxon>
    </lineage>
</organism>
<feature type="compositionally biased region" description="Polar residues" evidence="1">
    <location>
        <begin position="66"/>
        <end position="76"/>
    </location>
</feature>
<comment type="caution">
    <text evidence="2">The sequence shown here is derived from an EMBL/GenBank/DDBJ whole genome shotgun (WGS) entry which is preliminary data.</text>
</comment>
<protein>
    <submittedName>
        <fullName evidence="2">Uncharacterized protein</fullName>
    </submittedName>
</protein>
<feature type="compositionally biased region" description="Basic and acidic residues" evidence="1">
    <location>
        <begin position="23"/>
        <end position="34"/>
    </location>
</feature>
<evidence type="ECO:0000256" key="1">
    <source>
        <dbReference type="SAM" id="MobiDB-lite"/>
    </source>
</evidence>
<dbReference type="EMBL" id="JAGTTL010000031">
    <property type="protein sequence ID" value="KAK6297124.1"/>
    <property type="molecule type" value="Genomic_DNA"/>
</dbReference>
<name>A0AAN8QA13_9TELE</name>
<dbReference type="AlphaFoldDB" id="A0AAN8QA13"/>
<gene>
    <name evidence="2" type="ORF">J4Q44_G00317070</name>
</gene>
<reference evidence="2 3" key="1">
    <citation type="submission" date="2021-04" db="EMBL/GenBank/DDBJ databases">
        <authorList>
            <person name="De Guttry C."/>
            <person name="Zahm M."/>
            <person name="Klopp C."/>
            <person name="Cabau C."/>
            <person name="Louis A."/>
            <person name="Berthelot C."/>
            <person name="Parey E."/>
            <person name="Roest Crollius H."/>
            <person name="Montfort J."/>
            <person name="Robinson-Rechavi M."/>
            <person name="Bucao C."/>
            <person name="Bouchez O."/>
            <person name="Gislard M."/>
            <person name="Lluch J."/>
            <person name="Milhes M."/>
            <person name="Lampietro C."/>
            <person name="Lopez Roques C."/>
            <person name="Donnadieu C."/>
            <person name="Braasch I."/>
            <person name="Desvignes T."/>
            <person name="Postlethwait J."/>
            <person name="Bobe J."/>
            <person name="Wedekind C."/>
            <person name="Guiguen Y."/>
        </authorList>
    </citation>
    <scope>NUCLEOTIDE SEQUENCE [LARGE SCALE GENOMIC DNA]</scope>
    <source>
        <strain evidence="2">Cs_M1</strain>
        <tissue evidence="2">Blood</tissue>
    </source>
</reference>